<evidence type="ECO:0000259" key="7">
    <source>
        <dbReference type="PROSITE" id="PS50221"/>
    </source>
</evidence>
<evidence type="ECO:0000256" key="5">
    <source>
        <dbReference type="ARBA" id="ARBA00023157"/>
    </source>
</evidence>
<dbReference type="PRINTS" id="PR00249">
    <property type="entry name" value="GPCRSECRETIN"/>
</dbReference>
<dbReference type="InterPro" id="IPR057244">
    <property type="entry name" value="GAIN_B"/>
</dbReference>
<feature type="transmembrane region" description="Helical" evidence="6">
    <location>
        <begin position="75"/>
        <end position="96"/>
    </location>
</feature>
<dbReference type="OMA" id="CALGWMW"/>
<dbReference type="GO" id="GO:0007189">
    <property type="term" value="P:adenylate cyclase-activating G protein-coupled receptor signaling pathway"/>
    <property type="evidence" value="ECO:0007669"/>
    <property type="project" value="TreeGrafter"/>
</dbReference>
<evidence type="ECO:0000256" key="6">
    <source>
        <dbReference type="SAM" id="Phobius"/>
    </source>
</evidence>
<reference evidence="9" key="1">
    <citation type="submission" date="2025-08" db="UniProtKB">
        <authorList>
            <consortium name="Ensembl"/>
        </authorList>
    </citation>
    <scope>IDENTIFICATION</scope>
</reference>
<comment type="subcellular location">
    <subcellularLocation>
        <location evidence="1">Membrane</location>
        <topology evidence="1">Multi-pass membrane protein</topology>
    </subcellularLocation>
</comment>
<evidence type="ECO:0000313" key="10">
    <source>
        <dbReference type="Proteomes" id="UP000694545"/>
    </source>
</evidence>
<dbReference type="PROSITE" id="PS50221">
    <property type="entry name" value="GAIN_B"/>
    <property type="match status" value="1"/>
</dbReference>
<dbReference type="Ensembl" id="ENSVKKT00000007175.1">
    <property type="protein sequence ID" value="ENSVKKP00000006992.1"/>
    <property type="gene ID" value="ENSVKKG00000005051.1"/>
</dbReference>
<dbReference type="PANTHER" id="PTHR12011">
    <property type="entry name" value="ADHESION G-PROTEIN COUPLED RECEPTOR"/>
    <property type="match status" value="1"/>
</dbReference>
<feature type="domain" description="GAIN-B" evidence="7">
    <location>
        <begin position="1"/>
        <end position="33"/>
    </location>
</feature>
<dbReference type="InterPro" id="IPR000203">
    <property type="entry name" value="GPS"/>
</dbReference>
<accession>A0A8D2IYH8</accession>
<evidence type="ECO:0000256" key="4">
    <source>
        <dbReference type="ARBA" id="ARBA00023136"/>
    </source>
</evidence>
<evidence type="ECO:0000256" key="2">
    <source>
        <dbReference type="ARBA" id="ARBA00022692"/>
    </source>
</evidence>
<dbReference type="InterPro" id="IPR000832">
    <property type="entry name" value="GPCR_2_secretin-like"/>
</dbReference>
<evidence type="ECO:0000256" key="1">
    <source>
        <dbReference type="ARBA" id="ARBA00004141"/>
    </source>
</evidence>
<protein>
    <submittedName>
        <fullName evidence="9">Adhesion G protein-coupled receptor G5</fullName>
    </submittedName>
</protein>
<dbReference type="PANTHER" id="PTHR12011:SF326">
    <property type="entry name" value="ADHESION G-PROTEIN COUPLED RECEPTOR G5"/>
    <property type="match status" value="1"/>
</dbReference>
<dbReference type="GO" id="GO:0004930">
    <property type="term" value="F:G protein-coupled receptor activity"/>
    <property type="evidence" value="ECO:0007669"/>
    <property type="project" value="InterPro"/>
</dbReference>
<dbReference type="Proteomes" id="UP000694545">
    <property type="component" value="Unplaced"/>
</dbReference>
<organism evidence="9 10">
    <name type="scientific">Varanus komodoensis</name>
    <name type="common">Komodo dragon</name>
    <dbReference type="NCBI Taxonomy" id="61221"/>
    <lineage>
        <taxon>Eukaryota</taxon>
        <taxon>Metazoa</taxon>
        <taxon>Chordata</taxon>
        <taxon>Craniata</taxon>
        <taxon>Vertebrata</taxon>
        <taxon>Euteleostomi</taxon>
        <taxon>Lepidosauria</taxon>
        <taxon>Squamata</taxon>
        <taxon>Bifurcata</taxon>
        <taxon>Unidentata</taxon>
        <taxon>Episquamata</taxon>
        <taxon>Toxicofera</taxon>
        <taxon>Anguimorpha</taxon>
        <taxon>Paleoanguimorpha</taxon>
        <taxon>Varanoidea</taxon>
        <taxon>Varanidae</taxon>
        <taxon>Varanus</taxon>
    </lineage>
</organism>
<feature type="transmembrane region" description="Helical" evidence="6">
    <location>
        <begin position="210"/>
        <end position="229"/>
    </location>
</feature>
<keyword evidence="10" id="KW-1185">Reference proteome</keyword>
<dbReference type="PROSITE" id="PS50261">
    <property type="entry name" value="G_PROTEIN_RECEP_F2_4"/>
    <property type="match status" value="1"/>
</dbReference>
<dbReference type="GO" id="GO:0007166">
    <property type="term" value="P:cell surface receptor signaling pathway"/>
    <property type="evidence" value="ECO:0007669"/>
    <property type="project" value="InterPro"/>
</dbReference>
<feature type="transmembrane region" description="Helical" evidence="6">
    <location>
        <begin position="103"/>
        <end position="125"/>
    </location>
</feature>
<sequence length="318" mass="35932">DGCRTNTSREGIVLCQCNHLTYFAVLLVTPVDASLLPPLMYITDIGCGISASACLLTILFYTFSRESQPSSTTKIHMHLVGALFFLNLSFLLSKFLARVSPPWLCAGAAIFLHYSLLACLTWMALEGFHLYVLMIKVYNSYIRRYLLKLCSFGWGKCCYLDNCREGSAPPELSGALWLKTIKMRILDAPRLLHFSCRCWIVSSTVRYINLAYFSAAILFNMAVLCVVVRRVRLLKTSLPHRQKAFSCKDLVTVLGLTCLLGATWTLAFISFGKLTIVQIYLFTIFNSLQGFFIFVWYCYLRCHSQGDSLRGTSSRLSQ</sequence>
<dbReference type="GO" id="GO:0005886">
    <property type="term" value="C:plasma membrane"/>
    <property type="evidence" value="ECO:0007669"/>
    <property type="project" value="TreeGrafter"/>
</dbReference>
<dbReference type="AlphaFoldDB" id="A0A8D2IYH8"/>
<evidence type="ECO:0000313" key="9">
    <source>
        <dbReference type="Ensembl" id="ENSVKKP00000006992.1"/>
    </source>
</evidence>
<dbReference type="Gene3D" id="1.20.1070.10">
    <property type="entry name" value="Rhodopsin 7-helix transmembrane proteins"/>
    <property type="match status" value="1"/>
</dbReference>
<feature type="domain" description="G-protein coupled receptors family 2 profile 2" evidence="8">
    <location>
        <begin position="39"/>
        <end position="301"/>
    </location>
</feature>
<proteinExistence type="predicted"/>
<dbReference type="Gene3D" id="2.60.220.50">
    <property type="match status" value="1"/>
</dbReference>
<evidence type="ECO:0000259" key="8">
    <source>
        <dbReference type="PROSITE" id="PS50261"/>
    </source>
</evidence>
<keyword evidence="5" id="KW-1015">Disulfide bond</keyword>
<feature type="transmembrane region" description="Helical" evidence="6">
    <location>
        <begin position="250"/>
        <end position="271"/>
    </location>
</feature>
<feature type="transmembrane region" description="Helical" evidence="6">
    <location>
        <begin position="39"/>
        <end position="63"/>
    </location>
</feature>
<keyword evidence="2 6" id="KW-0812">Transmembrane</keyword>
<dbReference type="InterPro" id="IPR046338">
    <property type="entry name" value="GAIN_dom_sf"/>
</dbReference>
<dbReference type="Pfam" id="PF00002">
    <property type="entry name" value="7tm_2"/>
    <property type="match status" value="2"/>
</dbReference>
<reference evidence="9" key="2">
    <citation type="submission" date="2025-09" db="UniProtKB">
        <authorList>
            <consortium name="Ensembl"/>
        </authorList>
    </citation>
    <scope>IDENTIFICATION</scope>
</reference>
<keyword evidence="4 6" id="KW-0472">Membrane</keyword>
<name>A0A8D2IYH8_VARKO</name>
<dbReference type="Pfam" id="PF01825">
    <property type="entry name" value="GPS"/>
    <property type="match status" value="1"/>
</dbReference>
<dbReference type="InterPro" id="IPR017981">
    <property type="entry name" value="GPCR_2-like_7TM"/>
</dbReference>
<keyword evidence="3 6" id="KW-1133">Transmembrane helix</keyword>
<evidence type="ECO:0000256" key="3">
    <source>
        <dbReference type="ARBA" id="ARBA00022989"/>
    </source>
</evidence>
<feature type="transmembrane region" description="Helical" evidence="6">
    <location>
        <begin position="277"/>
        <end position="300"/>
    </location>
</feature>